<dbReference type="PANTHER" id="PTHR42879:SF2">
    <property type="entry name" value="3-OXOACYL-[ACYL-CARRIER-PROTEIN] REDUCTASE FABG"/>
    <property type="match status" value="1"/>
</dbReference>
<evidence type="ECO:0000256" key="2">
    <source>
        <dbReference type="ARBA" id="ARBA00023002"/>
    </source>
</evidence>
<evidence type="ECO:0000256" key="3">
    <source>
        <dbReference type="RuleBase" id="RU000363"/>
    </source>
</evidence>
<evidence type="ECO:0000313" key="5">
    <source>
        <dbReference type="Proteomes" id="UP000580474"/>
    </source>
</evidence>
<dbReference type="RefSeq" id="WP_184477525.1">
    <property type="nucleotide sequence ID" value="NZ_JACHIV010000001.1"/>
</dbReference>
<organism evidence="4 5">
    <name type="scientific">Saccharopolyspora gloriosae</name>
    <dbReference type="NCBI Taxonomy" id="455344"/>
    <lineage>
        <taxon>Bacteria</taxon>
        <taxon>Bacillati</taxon>
        <taxon>Actinomycetota</taxon>
        <taxon>Actinomycetes</taxon>
        <taxon>Pseudonocardiales</taxon>
        <taxon>Pseudonocardiaceae</taxon>
        <taxon>Saccharopolyspora</taxon>
    </lineage>
</organism>
<name>A0A840N6U3_9PSEU</name>
<dbReference type="PRINTS" id="PR00081">
    <property type="entry name" value="GDHRDH"/>
</dbReference>
<evidence type="ECO:0000256" key="1">
    <source>
        <dbReference type="ARBA" id="ARBA00006484"/>
    </source>
</evidence>
<dbReference type="PRINTS" id="PR00080">
    <property type="entry name" value="SDRFAMILY"/>
</dbReference>
<dbReference type="InterPro" id="IPR050259">
    <property type="entry name" value="SDR"/>
</dbReference>
<gene>
    <name evidence="4" type="ORF">BJ969_000864</name>
</gene>
<dbReference type="InterPro" id="IPR002347">
    <property type="entry name" value="SDR_fam"/>
</dbReference>
<reference evidence="4 5" key="1">
    <citation type="submission" date="2020-08" db="EMBL/GenBank/DDBJ databases">
        <title>Sequencing the genomes of 1000 actinobacteria strains.</title>
        <authorList>
            <person name="Klenk H.-P."/>
        </authorList>
    </citation>
    <scope>NUCLEOTIDE SEQUENCE [LARGE SCALE GENOMIC DNA]</scope>
    <source>
        <strain evidence="4 5">DSM 45582</strain>
    </source>
</reference>
<dbReference type="CDD" id="cd05233">
    <property type="entry name" value="SDR_c"/>
    <property type="match status" value="1"/>
</dbReference>
<comment type="caution">
    <text evidence="4">The sequence shown here is derived from an EMBL/GenBank/DDBJ whole genome shotgun (WGS) entry which is preliminary data.</text>
</comment>
<protein>
    <submittedName>
        <fullName evidence="4">NAD(P)-dependent dehydrogenase (Short-subunit alcohol dehydrogenase family)</fullName>
    </submittedName>
</protein>
<accession>A0A840N6U3</accession>
<dbReference type="Gene3D" id="3.40.50.720">
    <property type="entry name" value="NAD(P)-binding Rossmann-like Domain"/>
    <property type="match status" value="1"/>
</dbReference>
<dbReference type="EMBL" id="JACHIV010000001">
    <property type="protein sequence ID" value="MBB5067776.1"/>
    <property type="molecule type" value="Genomic_DNA"/>
</dbReference>
<dbReference type="InterPro" id="IPR036291">
    <property type="entry name" value="NAD(P)-bd_dom_sf"/>
</dbReference>
<sequence length="262" mass="27386">MNTDMSGRTALVTGSTSGIGQAIAASFARAGADVVVNGRSRERVDATAETLRADTGGTVRGIAADIGTAEGAESLIAELPDVDVLVNNAGIFSATPVFEISDAEWSRFFEVNVLSGVRLARHYAPRMVERGWGRVIFISSESSIFIPTEMVHYGMTKTAQLSVARGMAQEVKGTGVTVNSVLPGPTLTPGVAEFISSRVGADVPFEEAERRFIAEERPSSLLGRLIRPEEVANLVLYAGSEAGSATTGAALRVDGGVAPSLT</sequence>
<dbReference type="Proteomes" id="UP000580474">
    <property type="component" value="Unassembled WGS sequence"/>
</dbReference>
<evidence type="ECO:0000313" key="4">
    <source>
        <dbReference type="EMBL" id="MBB5067776.1"/>
    </source>
</evidence>
<dbReference type="Pfam" id="PF00106">
    <property type="entry name" value="adh_short"/>
    <property type="match status" value="1"/>
</dbReference>
<dbReference type="GO" id="GO:0016491">
    <property type="term" value="F:oxidoreductase activity"/>
    <property type="evidence" value="ECO:0007669"/>
    <property type="project" value="UniProtKB-KW"/>
</dbReference>
<dbReference type="SUPFAM" id="SSF51735">
    <property type="entry name" value="NAD(P)-binding Rossmann-fold domains"/>
    <property type="match status" value="1"/>
</dbReference>
<dbReference type="PANTHER" id="PTHR42879">
    <property type="entry name" value="3-OXOACYL-(ACYL-CARRIER-PROTEIN) REDUCTASE"/>
    <property type="match status" value="1"/>
</dbReference>
<dbReference type="AlphaFoldDB" id="A0A840N6U3"/>
<keyword evidence="2" id="KW-0560">Oxidoreductase</keyword>
<keyword evidence="5" id="KW-1185">Reference proteome</keyword>
<comment type="similarity">
    <text evidence="1 3">Belongs to the short-chain dehydrogenases/reductases (SDR) family.</text>
</comment>
<proteinExistence type="inferred from homology"/>
<dbReference type="FunFam" id="3.40.50.720:FF:000084">
    <property type="entry name" value="Short-chain dehydrogenase reductase"/>
    <property type="match status" value="1"/>
</dbReference>